<evidence type="ECO:0000313" key="2">
    <source>
        <dbReference type="Proteomes" id="UP000492821"/>
    </source>
</evidence>
<accession>A0A7E4W964</accession>
<feature type="compositionally biased region" description="Low complexity" evidence="1">
    <location>
        <begin position="639"/>
        <end position="656"/>
    </location>
</feature>
<feature type="compositionally biased region" description="Acidic residues" evidence="1">
    <location>
        <begin position="140"/>
        <end position="149"/>
    </location>
</feature>
<name>A0A7E4W964_PANRE</name>
<evidence type="ECO:0000256" key="1">
    <source>
        <dbReference type="SAM" id="MobiDB-lite"/>
    </source>
</evidence>
<reference evidence="3" key="2">
    <citation type="submission" date="2020-10" db="UniProtKB">
        <authorList>
            <consortium name="WormBaseParasite"/>
        </authorList>
    </citation>
    <scope>IDENTIFICATION</scope>
</reference>
<dbReference type="WBParaSite" id="Pan_g8503.t1">
    <property type="protein sequence ID" value="Pan_g8503.t1"/>
    <property type="gene ID" value="Pan_g8503"/>
</dbReference>
<keyword evidence="2" id="KW-1185">Reference proteome</keyword>
<organism evidence="2 3">
    <name type="scientific">Panagrellus redivivus</name>
    <name type="common">Microworm</name>
    <dbReference type="NCBI Taxonomy" id="6233"/>
    <lineage>
        <taxon>Eukaryota</taxon>
        <taxon>Metazoa</taxon>
        <taxon>Ecdysozoa</taxon>
        <taxon>Nematoda</taxon>
        <taxon>Chromadorea</taxon>
        <taxon>Rhabditida</taxon>
        <taxon>Tylenchina</taxon>
        <taxon>Panagrolaimomorpha</taxon>
        <taxon>Panagrolaimoidea</taxon>
        <taxon>Panagrolaimidae</taxon>
        <taxon>Panagrellus</taxon>
    </lineage>
</organism>
<feature type="region of interest" description="Disordered" evidence="1">
    <location>
        <begin position="129"/>
        <end position="222"/>
    </location>
</feature>
<reference evidence="2" key="1">
    <citation type="journal article" date="2013" name="Genetics">
        <title>The draft genome and transcriptome of Panagrellus redivivus are shaped by the harsh demands of a free-living lifestyle.</title>
        <authorList>
            <person name="Srinivasan J."/>
            <person name="Dillman A.R."/>
            <person name="Macchietto M.G."/>
            <person name="Heikkinen L."/>
            <person name="Lakso M."/>
            <person name="Fracchia K.M."/>
            <person name="Antoshechkin I."/>
            <person name="Mortazavi A."/>
            <person name="Wong G."/>
            <person name="Sternberg P.W."/>
        </authorList>
    </citation>
    <scope>NUCLEOTIDE SEQUENCE [LARGE SCALE GENOMIC DNA]</scope>
    <source>
        <strain evidence="2">MT8872</strain>
    </source>
</reference>
<dbReference type="AlphaFoldDB" id="A0A7E4W964"/>
<sequence>MFDLPLCLKKRGGPFAIVWTFGTDKKALQRFSEEDVLKVDLKNITVRIIECIPVFARSQHNVFKPETMLSLAAIAKMILGCCRIHLYHNNKIVLTAERCLQNLEDPREIMISPFDSEVEDFRNMSPDEAVTDMEPIPQPDMDDFFDEMEGAPPSPRVDAAVDDADVVPGKKDRAKKNPKRTCRNRGRSVDSDDELGQPKRKKRAPRKPKLSAIPEEPLNDNTTAVDNITTAGVPTIAPLIEDVENMVYEDGGDLEALDVDELENFNDLDFVSNLPLAADVNAAVINQPEETSVIMMQADETVIAGNAATDEPMDLDAPYDPDAGAPHFDEQFAVQTDPEREVVMMGKKSPERVATFLPQGQTDAENVVFHQFPDNTATFIESRFDATDEIEMARRRIRASSAASITGDFTNVVSEPNKTGNVTSHLDEVPQLDYMSQRSASSEPENREQLLAMRNSVPADDASVIVEMDDRNDITFADQTDADQSMFIAYETNTPRKRRVLKPRTKKDPRAAKVDRDKRCWAKIRKNACQRIEELRIRDANRDYEEEIEMEEGFGLLDASRSQSRRLTASPHFDVIVQEPVEAMDDLQPLDDAELFIEPAAELPQDEEIQPLGEAFDERTVENPPVDEPSAFQPLSPMSSRYSSPAPVPSRAASPVQNPASQDLFTSQMSESEDSDVGLLPGATYFLADHLKDIPTEFKFAEIDIDDEPSVINFSDDQIYEVLLSHSYAKKKILFNFKELFGRFDVHLKAFMFQALTLLAGKERLIMLPCDQDDDLQFCLAPDAHYLKGMKKLIAHVQKTGWTPAVEN</sequence>
<feature type="compositionally biased region" description="Basic residues" evidence="1">
    <location>
        <begin position="172"/>
        <end position="186"/>
    </location>
</feature>
<proteinExistence type="predicted"/>
<protein>
    <submittedName>
        <fullName evidence="3">Rad21_Rec8_N domain-containing protein</fullName>
    </submittedName>
</protein>
<evidence type="ECO:0000313" key="3">
    <source>
        <dbReference type="WBParaSite" id="Pan_g8503.t1"/>
    </source>
</evidence>
<feature type="region of interest" description="Disordered" evidence="1">
    <location>
        <begin position="620"/>
        <end position="658"/>
    </location>
</feature>
<dbReference type="Proteomes" id="UP000492821">
    <property type="component" value="Unassembled WGS sequence"/>
</dbReference>
<feature type="compositionally biased region" description="Basic residues" evidence="1">
    <location>
        <begin position="198"/>
        <end position="209"/>
    </location>
</feature>